<feature type="region of interest" description="Disordered" evidence="1">
    <location>
        <begin position="149"/>
        <end position="171"/>
    </location>
</feature>
<organism evidence="2 3">
    <name type="scientific">Tetragonisca angustula</name>
    <dbReference type="NCBI Taxonomy" id="166442"/>
    <lineage>
        <taxon>Eukaryota</taxon>
        <taxon>Metazoa</taxon>
        <taxon>Ecdysozoa</taxon>
        <taxon>Arthropoda</taxon>
        <taxon>Hexapoda</taxon>
        <taxon>Insecta</taxon>
        <taxon>Pterygota</taxon>
        <taxon>Neoptera</taxon>
        <taxon>Endopterygota</taxon>
        <taxon>Hymenoptera</taxon>
        <taxon>Apocrita</taxon>
        <taxon>Aculeata</taxon>
        <taxon>Apoidea</taxon>
        <taxon>Anthophila</taxon>
        <taxon>Apidae</taxon>
        <taxon>Tetragonisca</taxon>
    </lineage>
</organism>
<dbReference type="AlphaFoldDB" id="A0AAW1AKN5"/>
<dbReference type="Proteomes" id="UP001432146">
    <property type="component" value="Unassembled WGS sequence"/>
</dbReference>
<evidence type="ECO:0000313" key="3">
    <source>
        <dbReference type="Proteomes" id="UP001432146"/>
    </source>
</evidence>
<proteinExistence type="predicted"/>
<comment type="caution">
    <text evidence="2">The sequence shown here is derived from an EMBL/GenBank/DDBJ whole genome shotgun (WGS) entry which is preliminary data.</text>
</comment>
<accession>A0AAW1AKN5</accession>
<keyword evidence="3" id="KW-1185">Reference proteome</keyword>
<reference evidence="2 3" key="1">
    <citation type="submission" date="2024-05" db="EMBL/GenBank/DDBJ databases">
        <title>The nuclear and mitochondrial genome assemblies of Tetragonisca angustula (Apidae: Meliponini), a tiny yet remarkable pollinator in the Neotropics.</title>
        <authorList>
            <person name="Ferrari R."/>
            <person name="Ricardo P.C."/>
            <person name="Dias F.C."/>
            <person name="Araujo N.S."/>
            <person name="Soares D.O."/>
            <person name="Zhou Q.-S."/>
            <person name="Zhu C.-D."/>
            <person name="Coutinho L."/>
            <person name="Airas M.C."/>
            <person name="Batista T.M."/>
        </authorList>
    </citation>
    <scope>NUCLEOTIDE SEQUENCE [LARGE SCALE GENOMIC DNA]</scope>
    <source>
        <strain evidence="2">ASF017062</strain>
        <tissue evidence="2">Abdomen</tissue>
    </source>
</reference>
<gene>
    <name evidence="2" type="ORF">QLX08_000689</name>
</gene>
<dbReference type="EMBL" id="JAWNGG020000009">
    <property type="protein sequence ID" value="KAK9309683.1"/>
    <property type="molecule type" value="Genomic_DNA"/>
</dbReference>
<sequence>MSQICPSSSHQLVAAAMAFRRARRKFPKNFGLYSNAEETTKFDNIENVSGNEEANDQGNLPFPPRNCSNARSSRVEGKTFWNDECGESGSIRGNLPQKLVICSCCRKRNDQCNAGDALDIVPSKEHNGITQKSEFLKSEQVESCNAKGMKSFATEPRNSNRGSYCYPRRRSPRETSKLDSVNLLYGCDQNDVDNVKSSDSSEKRNCNNSVHECNVERRGQRSHQRNSRCTFASQKDNHPSSSSIPRACHFHCAKHSTLDLLQPHRDCCRENRHHCCHSHDHCHHRCDNERSNSCSSKEKRLSSDTCLCSSNCANNRGNCCHKEHTARDPVCNHSCCAKDSEKISTVQEQNDEELDDTVGSINHKDSLCILVEKYKTNKKCKHKAVDAAEFPCERAKDECCDKSFTSETSCQLDEIVKQGDKYSGGNRCRFRDNRRASIGRTCRHGCGPIFTEGECNQFKNLKSRLIKTGTCCSAKGTPWRHTF</sequence>
<name>A0AAW1AKN5_9HYME</name>
<evidence type="ECO:0000313" key="2">
    <source>
        <dbReference type="EMBL" id="KAK9309683.1"/>
    </source>
</evidence>
<evidence type="ECO:0000256" key="1">
    <source>
        <dbReference type="SAM" id="MobiDB-lite"/>
    </source>
</evidence>
<protein>
    <submittedName>
        <fullName evidence="2">Uncharacterized protein</fullName>
    </submittedName>
</protein>